<sequence length="84" mass="9402">MKLLQNVVNHKINNITGDELLGYGKQFKVKINPEQAEKIAGYLRGKNINVFNPSERSKVIKEIAKIAGPSTAKEVNKIFTKFTS</sequence>
<dbReference type="Pfam" id="PF11116">
    <property type="entry name" value="DUF2624"/>
    <property type="match status" value="1"/>
</dbReference>
<accession>A0A3A1QX50</accession>
<comment type="caution">
    <text evidence="1">The sequence shown here is derived from an EMBL/GenBank/DDBJ whole genome shotgun (WGS) entry which is preliminary data.</text>
</comment>
<gene>
    <name evidence="1" type="ORF">D3H55_15585</name>
</gene>
<protein>
    <submittedName>
        <fullName evidence="1">DUF2624 domain-containing protein</fullName>
    </submittedName>
</protein>
<name>A0A3A1QX50_9BACI</name>
<organism evidence="1 2">
    <name type="scientific">Bacillus salacetis</name>
    <dbReference type="NCBI Taxonomy" id="2315464"/>
    <lineage>
        <taxon>Bacteria</taxon>
        <taxon>Bacillati</taxon>
        <taxon>Bacillota</taxon>
        <taxon>Bacilli</taxon>
        <taxon>Bacillales</taxon>
        <taxon>Bacillaceae</taxon>
        <taxon>Bacillus</taxon>
    </lineage>
</organism>
<keyword evidence="2" id="KW-1185">Reference proteome</keyword>
<dbReference type="RefSeq" id="WP_119548250.1">
    <property type="nucleotide sequence ID" value="NZ_QXIR01000023.1"/>
</dbReference>
<reference evidence="1 2" key="1">
    <citation type="submission" date="2018-09" db="EMBL/GenBank/DDBJ databases">
        <title>Bacillus saliacetes sp. nov., isolated from Thai shrimp paste (Ka-pi).</title>
        <authorList>
            <person name="Daroonpunt R."/>
            <person name="Tanasupawat S."/>
            <person name="Yiamsombut S."/>
        </authorList>
    </citation>
    <scope>NUCLEOTIDE SEQUENCE [LARGE SCALE GENOMIC DNA]</scope>
    <source>
        <strain evidence="1 2">SKP7-4</strain>
    </source>
</reference>
<proteinExistence type="predicted"/>
<evidence type="ECO:0000313" key="2">
    <source>
        <dbReference type="Proteomes" id="UP000265801"/>
    </source>
</evidence>
<dbReference type="InterPro" id="IPR020277">
    <property type="entry name" value="DUF2624"/>
</dbReference>
<dbReference type="EMBL" id="QXIR01000023">
    <property type="protein sequence ID" value="RIW31031.1"/>
    <property type="molecule type" value="Genomic_DNA"/>
</dbReference>
<evidence type="ECO:0000313" key="1">
    <source>
        <dbReference type="EMBL" id="RIW31031.1"/>
    </source>
</evidence>
<dbReference type="Proteomes" id="UP000265801">
    <property type="component" value="Unassembled WGS sequence"/>
</dbReference>
<dbReference type="AlphaFoldDB" id="A0A3A1QX50"/>
<dbReference type="OrthoDB" id="2969575at2"/>